<feature type="region of interest" description="Disordered" evidence="10">
    <location>
        <begin position="149"/>
        <end position="171"/>
    </location>
</feature>
<evidence type="ECO:0000256" key="8">
    <source>
        <dbReference type="ARBA" id="ARBA00023295"/>
    </source>
</evidence>
<evidence type="ECO:0000256" key="4">
    <source>
        <dbReference type="ARBA" id="ARBA00022651"/>
    </source>
</evidence>
<dbReference type="InterPro" id="IPR044846">
    <property type="entry name" value="GH10"/>
</dbReference>
<evidence type="ECO:0000256" key="9">
    <source>
        <dbReference type="ARBA" id="ARBA00023326"/>
    </source>
</evidence>
<dbReference type="InterPro" id="IPR013424">
    <property type="entry name" value="Ice-binding_C"/>
</dbReference>
<reference evidence="12 13" key="1">
    <citation type="submission" date="2019-02" db="EMBL/GenBank/DDBJ databases">
        <title>Deep-cultivation of Planctomycetes and their phenomic and genomic characterization uncovers novel biology.</title>
        <authorList>
            <person name="Wiegand S."/>
            <person name="Jogler M."/>
            <person name="Boedeker C."/>
            <person name="Pinto D."/>
            <person name="Vollmers J."/>
            <person name="Rivas-Marin E."/>
            <person name="Kohn T."/>
            <person name="Peeters S.H."/>
            <person name="Heuer A."/>
            <person name="Rast P."/>
            <person name="Oberbeckmann S."/>
            <person name="Bunk B."/>
            <person name="Jeske O."/>
            <person name="Meyerdierks A."/>
            <person name="Storesund J.E."/>
            <person name="Kallscheuer N."/>
            <person name="Luecker S."/>
            <person name="Lage O.M."/>
            <person name="Pohl T."/>
            <person name="Merkel B.J."/>
            <person name="Hornburger P."/>
            <person name="Mueller R.-W."/>
            <person name="Bruemmer F."/>
            <person name="Labrenz M."/>
            <person name="Spormann A.M."/>
            <person name="Op den Camp H."/>
            <person name="Overmann J."/>
            <person name="Amann R."/>
            <person name="Jetten M.S.M."/>
            <person name="Mascher T."/>
            <person name="Medema M.H."/>
            <person name="Devos D.P."/>
            <person name="Kaster A.-K."/>
            <person name="Ovreas L."/>
            <person name="Rohde M."/>
            <person name="Galperin M.Y."/>
            <person name="Jogler C."/>
        </authorList>
    </citation>
    <scope>NUCLEOTIDE SEQUENCE [LARGE SCALE GENOMIC DNA]</scope>
    <source>
        <strain evidence="12 13">HG15A2</strain>
    </source>
</reference>
<keyword evidence="7" id="KW-0119">Carbohydrate metabolism</keyword>
<organism evidence="12 13">
    <name type="scientific">Adhaeretor mobilis</name>
    <dbReference type="NCBI Taxonomy" id="1930276"/>
    <lineage>
        <taxon>Bacteria</taxon>
        <taxon>Pseudomonadati</taxon>
        <taxon>Planctomycetota</taxon>
        <taxon>Planctomycetia</taxon>
        <taxon>Pirellulales</taxon>
        <taxon>Lacipirellulaceae</taxon>
        <taxon>Adhaeretor</taxon>
    </lineage>
</organism>
<comment type="similarity">
    <text evidence="2">Belongs to the glycosyl hydrolase 10 (cellulase F) family.</text>
</comment>
<dbReference type="InterPro" id="IPR018247">
    <property type="entry name" value="EF_Hand_1_Ca_BS"/>
</dbReference>
<dbReference type="EMBL" id="CP036263">
    <property type="protein sequence ID" value="QDS99765.1"/>
    <property type="molecule type" value="Genomic_DNA"/>
</dbReference>
<comment type="catalytic activity">
    <reaction evidence="1">
        <text>Endohydrolysis of (1-&gt;4)-beta-D-xylosidic linkages in xylans.</text>
        <dbReference type="EC" id="3.2.1.8"/>
    </reaction>
</comment>
<dbReference type="AlphaFoldDB" id="A0A517MY14"/>
<evidence type="ECO:0000256" key="7">
    <source>
        <dbReference type="ARBA" id="ARBA00023277"/>
    </source>
</evidence>
<evidence type="ECO:0000259" key="11">
    <source>
        <dbReference type="PROSITE" id="PS51760"/>
    </source>
</evidence>
<dbReference type="InterPro" id="IPR017853">
    <property type="entry name" value="GH"/>
</dbReference>
<dbReference type="KEGG" id="amob:HG15A2_30950"/>
<dbReference type="Pfam" id="PF00331">
    <property type="entry name" value="Glyco_hydro_10"/>
    <property type="match status" value="1"/>
</dbReference>
<dbReference type="GO" id="GO:0045493">
    <property type="term" value="P:xylan catabolic process"/>
    <property type="evidence" value="ECO:0007669"/>
    <property type="project" value="UniProtKB-KW"/>
</dbReference>
<evidence type="ECO:0000256" key="10">
    <source>
        <dbReference type="SAM" id="MobiDB-lite"/>
    </source>
</evidence>
<keyword evidence="6 12" id="KW-0378">Hydrolase</keyword>
<dbReference type="OrthoDB" id="9809277at2"/>
<dbReference type="EC" id="3.2.1.8" evidence="3"/>
<keyword evidence="8 12" id="KW-0326">Glycosidase</keyword>
<sequence length="722" mass="78782">MNRMKYLSFTAVSTLPQRELPRTRSVVFRLALAITIGVAFASPVLADSTFKDFSGYGNFGFNYGGFTSTPGATANRIYDPLDGYGGSGTYLGSTDYSAELNSYLTIDLTANVGNEVDTFNFQMTDVNSNTASWKFSTSDLIPGVSTQLVSSAPMSSPHYGDNGDNGLPGSPHYQDFDLSQVEVWQIQGEYGSPYPIDISIENIGFSSSVTPPPLYTGRDANAAWRAEADTRIDAVRKADLLVNVTDAAGVPLPGAAVAIEMQEHEYRFGTEAPFNSFTGSGSVNNTHKQKVLELFNTATPQHFSWRAWEDEEIAKYSQANALAALDWIEDNGLDAYGHVYVWPDRVHTPDAVQAKIVEYYEPGTTPTRQAQLEGEIRQDVLDHITDKGTAIAGKVRYMNVVNELRNNRELLDILGDDVVTDWFQAARAVDPNIGLHINEAPILVSAGSTNTNNQNGYYNEIETLINNGAPITGVGFQSHFTAGTLTGPEEVWAILDRFDDLGLDMFITEYDFDTVDRQLQADFTRDFLTAAFAHEGTDGFLLWGISEWYHWRKDAAFYDYGWNIRPHGQEYIDLVLNDWWTDEMLSADALGEASVRAFKGEYLVTVTLNGQEVTVPATLTDGGLVLDVELALLAADFDADGDVDGDDLGLLQTNYGSAAPANGDANGDGSVDGSDFLIWQRSNGLDVTSLLASASSVPEPSTLLLLGGGLAFLGLCTQRQRC</sequence>
<accession>A0A517MY14</accession>
<name>A0A517MY14_9BACT</name>
<dbReference type="SUPFAM" id="SSF51445">
    <property type="entry name" value="(Trans)glycosidases"/>
    <property type="match status" value="1"/>
</dbReference>
<dbReference type="GO" id="GO:0031176">
    <property type="term" value="F:endo-1,4-beta-xylanase activity"/>
    <property type="evidence" value="ECO:0007669"/>
    <property type="project" value="UniProtKB-EC"/>
</dbReference>
<dbReference type="Pfam" id="PF07589">
    <property type="entry name" value="PEP-CTERM"/>
    <property type="match status" value="1"/>
</dbReference>
<evidence type="ECO:0000313" key="13">
    <source>
        <dbReference type="Proteomes" id="UP000319852"/>
    </source>
</evidence>
<evidence type="ECO:0000256" key="3">
    <source>
        <dbReference type="ARBA" id="ARBA00012590"/>
    </source>
</evidence>
<dbReference type="PROSITE" id="PS00018">
    <property type="entry name" value="EF_HAND_1"/>
    <property type="match status" value="2"/>
</dbReference>
<dbReference type="NCBIfam" id="TIGR02595">
    <property type="entry name" value="PEP_CTERM"/>
    <property type="match status" value="1"/>
</dbReference>
<dbReference type="Proteomes" id="UP000319852">
    <property type="component" value="Chromosome"/>
</dbReference>
<feature type="domain" description="GH10" evidence="11">
    <location>
        <begin position="280"/>
        <end position="574"/>
    </location>
</feature>
<evidence type="ECO:0000256" key="5">
    <source>
        <dbReference type="ARBA" id="ARBA00022729"/>
    </source>
</evidence>
<keyword evidence="5" id="KW-0732">Signal</keyword>
<dbReference type="PROSITE" id="PS51760">
    <property type="entry name" value="GH10_2"/>
    <property type="match status" value="1"/>
</dbReference>
<keyword evidence="13" id="KW-1185">Reference proteome</keyword>
<dbReference type="InterPro" id="IPR001000">
    <property type="entry name" value="GH10_dom"/>
</dbReference>
<gene>
    <name evidence="12" type="primary">cex</name>
    <name evidence="12" type="ORF">HG15A2_30950</name>
</gene>
<protein>
    <recommendedName>
        <fullName evidence="3">endo-1,4-beta-xylanase</fullName>
        <ecNumber evidence="3">3.2.1.8</ecNumber>
    </recommendedName>
</protein>
<evidence type="ECO:0000256" key="1">
    <source>
        <dbReference type="ARBA" id="ARBA00000681"/>
    </source>
</evidence>
<keyword evidence="9" id="KW-0624">Polysaccharide degradation</keyword>
<evidence type="ECO:0000256" key="2">
    <source>
        <dbReference type="ARBA" id="ARBA00007495"/>
    </source>
</evidence>
<proteinExistence type="inferred from homology"/>
<dbReference type="PANTHER" id="PTHR31490:SF88">
    <property type="entry name" value="BETA-XYLANASE"/>
    <property type="match status" value="1"/>
</dbReference>
<dbReference type="PANTHER" id="PTHR31490">
    <property type="entry name" value="GLYCOSYL HYDROLASE"/>
    <property type="match status" value="1"/>
</dbReference>
<evidence type="ECO:0000313" key="12">
    <source>
        <dbReference type="EMBL" id="QDS99765.1"/>
    </source>
</evidence>
<keyword evidence="4 12" id="KW-0858">Xylan degradation</keyword>
<evidence type="ECO:0000256" key="6">
    <source>
        <dbReference type="ARBA" id="ARBA00022801"/>
    </source>
</evidence>
<dbReference type="SMART" id="SM00633">
    <property type="entry name" value="Glyco_10"/>
    <property type="match status" value="1"/>
</dbReference>
<dbReference type="Gene3D" id="3.20.20.80">
    <property type="entry name" value="Glycosidases"/>
    <property type="match status" value="1"/>
</dbReference>
<dbReference type="RefSeq" id="WP_145060934.1">
    <property type="nucleotide sequence ID" value="NZ_CP036263.1"/>
</dbReference>